<evidence type="ECO:0000313" key="4">
    <source>
        <dbReference type="EMBL" id="KAF8422280.1"/>
    </source>
</evidence>
<dbReference type="AlphaFoldDB" id="A0AAD4BDV0"/>
<organism evidence="4 5">
    <name type="scientific">Boletus edulis BED1</name>
    <dbReference type="NCBI Taxonomy" id="1328754"/>
    <lineage>
        <taxon>Eukaryota</taxon>
        <taxon>Fungi</taxon>
        <taxon>Dikarya</taxon>
        <taxon>Basidiomycota</taxon>
        <taxon>Agaricomycotina</taxon>
        <taxon>Agaricomycetes</taxon>
        <taxon>Agaricomycetidae</taxon>
        <taxon>Boletales</taxon>
        <taxon>Boletineae</taxon>
        <taxon>Boletaceae</taxon>
        <taxon>Boletoideae</taxon>
        <taxon>Boletus</taxon>
    </lineage>
</organism>
<keyword evidence="2" id="KW-1133">Transmembrane helix</keyword>
<evidence type="ECO:0000256" key="2">
    <source>
        <dbReference type="SAM" id="Phobius"/>
    </source>
</evidence>
<feature type="domain" description="CHAT" evidence="3">
    <location>
        <begin position="67"/>
        <end position="164"/>
    </location>
</feature>
<keyword evidence="2" id="KW-0472">Membrane</keyword>
<evidence type="ECO:0000313" key="5">
    <source>
        <dbReference type="Proteomes" id="UP001194468"/>
    </source>
</evidence>
<evidence type="ECO:0000256" key="1">
    <source>
        <dbReference type="SAM" id="MobiDB-lite"/>
    </source>
</evidence>
<feature type="transmembrane region" description="Helical" evidence="2">
    <location>
        <begin position="138"/>
        <end position="160"/>
    </location>
</feature>
<proteinExistence type="predicted"/>
<gene>
    <name evidence="4" type="ORF">L210DRAFT_989223</name>
</gene>
<evidence type="ECO:0000259" key="3">
    <source>
        <dbReference type="Pfam" id="PF12770"/>
    </source>
</evidence>
<dbReference type="Proteomes" id="UP001194468">
    <property type="component" value="Unassembled WGS sequence"/>
</dbReference>
<dbReference type="InterPro" id="IPR024983">
    <property type="entry name" value="CHAT_dom"/>
</dbReference>
<dbReference type="Pfam" id="PF12770">
    <property type="entry name" value="CHAT"/>
    <property type="match status" value="1"/>
</dbReference>
<sequence length="166" mass="18164">MNHDLRSDLRPEGQRTRTHSDSNGDSKIMRSSLWPRVWFVAETKLKVPRCMRFSKATCPGLVAVFGTVEDVVGLMKKADWVHFACHGIQDAADSGLCLADQCRLKLRDIIALSRPHGGLAFLFACQTAMGDEDLSDEAIHIAAGMLFAGYGGVIGTMWSISDKLAP</sequence>
<reference evidence="4" key="1">
    <citation type="submission" date="2019-10" db="EMBL/GenBank/DDBJ databases">
        <authorList>
            <consortium name="DOE Joint Genome Institute"/>
            <person name="Kuo A."/>
            <person name="Miyauchi S."/>
            <person name="Kiss E."/>
            <person name="Drula E."/>
            <person name="Kohler A."/>
            <person name="Sanchez-Garcia M."/>
            <person name="Andreopoulos B."/>
            <person name="Barry K.W."/>
            <person name="Bonito G."/>
            <person name="Buee M."/>
            <person name="Carver A."/>
            <person name="Chen C."/>
            <person name="Cichocki N."/>
            <person name="Clum A."/>
            <person name="Culley D."/>
            <person name="Crous P.W."/>
            <person name="Fauchery L."/>
            <person name="Girlanda M."/>
            <person name="Hayes R."/>
            <person name="Keri Z."/>
            <person name="LaButti K."/>
            <person name="Lipzen A."/>
            <person name="Lombard V."/>
            <person name="Magnuson J."/>
            <person name="Maillard F."/>
            <person name="Morin E."/>
            <person name="Murat C."/>
            <person name="Nolan M."/>
            <person name="Ohm R."/>
            <person name="Pangilinan J."/>
            <person name="Pereira M."/>
            <person name="Perotto S."/>
            <person name="Peter M."/>
            <person name="Riley R."/>
            <person name="Sitrit Y."/>
            <person name="Stielow B."/>
            <person name="Szollosi G."/>
            <person name="Zifcakova L."/>
            <person name="Stursova M."/>
            <person name="Spatafora J.W."/>
            <person name="Tedersoo L."/>
            <person name="Vaario L.-M."/>
            <person name="Yamada A."/>
            <person name="Yan M."/>
            <person name="Wang P."/>
            <person name="Xu J."/>
            <person name="Bruns T."/>
            <person name="Baldrian P."/>
            <person name="Vilgalys R."/>
            <person name="Henrissat B."/>
            <person name="Grigoriev I.V."/>
            <person name="Hibbett D."/>
            <person name="Nagy L.G."/>
            <person name="Martin F.M."/>
        </authorList>
    </citation>
    <scope>NUCLEOTIDE SEQUENCE</scope>
    <source>
        <strain evidence="4">BED1</strain>
    </source>
</reference>
<reference evidence="4" key="2">
    <citation type="journal article" date="2020" name="Nat. Commun.">
        <title>Large-scale genome sequencing of mycorrhizal fungi provides insights into the early evolution of symbiotic traits.</title>
        <authorList>
            <person name="Miyauchi S."/>
            <person name="Kiss E."/>
            <person name="Kuo A."/>
            <person name="Drula E."/>
            <person name="Kohler A."/>
            <person name="Sanchez-Garcia M."/>
            <person name="Morin E."/>
            <person name="Andreopoulos B."/>
            <person name="Barry K.W."/>
            <person name="Bonito G."/>
            <person name="Buee M."/>
            <person name="Carver A."/>
            <person name="Chen C."/>
            <person name="Cichocki N."/>
            <person name="Clum A."/>
            <person name="Culley D."/>
            <person name="Crous P.W."/>
            <person name="Fauchery L."/>
            <person name="Girlanda M."/>
            <person name="Hayes R.D."/>
            <person name="Keri Z."/>
            <person name="LaButti K."/>
            <person name="Lipzen A."/>
            <person name="Lombard V."/>
            <person name="Magnuson J."/>
            <person name="Maillard F."/>
            <person name="Murat C."/>
            <person name="Nolan M."/>
            <person name="Ohm R.A."/>
            <person name="Pangilinan J."/>
            <person name="Pereira M.F."/>
            <person name="Perotto S."/>
            <person name="Peter M."/>
            <person name="Pfister S."/>
            <person name="Riley R."/>
            <person name="Sitrit Y."/>
            <person name="Stielow J.B."/>
            <person name="Szollosi G."/>
            <person name="Zifcakova L."/>
            <person name="Stursova M."/>
            <person name="Spatafora J.W."/>
            <person name="Tedersoo L."/>
            <person name="Vaario L.M."/>
            <person name="Yamada A."/>
            <person name="Yan M."/>
            <person name="Wang P."/>
            <person name="Xu J."/>
            <person name="Bruns T."/>
            <person name="Baldrian P."/>
            <person name="Vilgalys R."/>
            <person name="Dunand C."/>
            <person name="Henrissat B."/>
            <person name="Grigoriev I.V."/>
            <person name="Hibbett D."/>
            <person name="Nagy L.G."/>
            <person name="Martin F.M."/>
        </authorList>
    </citation>
    <scope>NUCLEOTIDE SEQUENCE</scope>
    <source>
        <strain evidence="4">BED1</strain>
    </source>
</reference>
<feature type="region of interest" description="Disordered" evidence="1">
    <location>
        <begin position="1"/>
        <end position="27"/>
    </location>
</feature>
<name>A0AAD4BDV0_BOLED</name>
<keyword evidence="2" id="KW-0812">Transmembrane</keyword>
<protein>
    <recommendedName>
        <fullName evidence="3">CHAT domain-containing protein</fullName>
    </recommendedName>
</protein>
<dbReference type="EMBL" id="WHUW01000129">
    <property type="protein sequence ID" value="KAF8422280.1"/>
    <property type="molecule type" value="Genomic_DNA"/>
</dbReference>
<keyword evidence="5" id="KW-1185">Reference proteome</keyword>
<accession>A0AAD4BDV0</accession>
<comment type="caution">
    <text evidence="4">The sequence shown here is derived from an EMBL/GenBank/DDBJ whole genome shotgun (WGS) entry which is preliminary data.</text>
</comment>